<dbReference type="AlphaFoldDB" id="A0A931E509"/>
<sequence length="149" mass="17071">MQLSYTIATIHIITFGLGFYSIWARADALKKLHDPHGLKDVFKADNLWGLASLLWIVTGLWRAFGGLEKGSYYYLHSNAFIAKMTLFLLVFILEIKPMITLIKWRRQRKKNEPINFSPARQLARLSHIELGLLAIIVCLATAIARGMWQ</sequence>
<proteinExistence type="predicted"/>
<evidence type="ECO:0000313" key="2">
    <source>
        <dbReference type="EMBL" id="MBG9377805.1"/>
    </source>
</evidence>
<dbReference type="EMBL" id="JADWYR010000002">
    <property type="protein sequence ID" value="MBG9377805.1"/>
    <property type="molecule type" value="Genomic_DNA"/>
</dbReference>
<evidence type="ECO:0000313" key="3">
    <source>
        <dbReference type="Proteomes" id="UP000628448"/>
    </source>
</evidence>
<keyword evidence="1" id="KW-1133">Transmembrane helix</keyword>
<dbReference type="RefSeq" id="WP_196991872.1">
    <property type="nucleotide sequence ID" value="NZ_JADWYR010000002.1"/>
</dbReference>
<feature type="transmembrane region" description="Helical" evidence="1">
    <location>
        <begin position="125"/>
        <end position="148"/>
    </location>
</feature>
<keyword evidence="3" id="KW-1185">Reference proteome</keyword>
<dbReference type="Proteomes" id="UP000628448">
    <property type="component" value="Unassembled WGS sequence"/>
</dbReference>
<accession>A0A931E509</accession>
<keyword evidence="1" id="KW-0812">Transmembrane</keyword>
<feature type="transmembrane region" description="Helical" evidence="1">
    <location>
        <begin position="84"/>
        <end position="104"/>
    </location>
</feature>
<dbReference type="Pfam" id="PF09980">
    <property type="entry name" value="DUF2214"/>
    <property type="match status" value="1"/>
</dbReference>
<keyword evidence="1" id="KW-0472">Membrane</keyword>
<protein>
    <submittedName>
        <fullName evidence="2">DUF2214 family protein</fullName>
    </submittedName>
</protein>
<evidence type="ECO:0000256" key="1">
    <source>
        <dbReference type="SAM" id="Phobius"/>
    </source>
</evidence>
<gene>
    <name evidence="2" type="ORF">I5907_16315</name>
</gene>
<reference evidence="2" key="1">
    <citation type="submission" date="2020-11" db="EMBL/GenBank/DDBJ databases">
        <title>Bacterial whole genome sequence for Panacibacter sp. DH6.</title>
        <authorList>
            <person name="Le V."/>
            <person name="Ko S."/>
            <person name="Ahn C.-Y."/>
            <person name="Oh H.-M."/>
        </authorList>
    </citation>
    <scope>NUCLEOTIDE SEQUENCE</scope>
    <source>
        <strain evidence="2">DH6</strain>
    </source>
</reference>
<feature type="transmembrane region" description="Helical" evidence="1">
    <location>
        <begin position="47"/>
        <end position="64"/>
    </location>
</feature>
<name>A0A931E509_9BACT</name>
<comment type="caution">
    <text evidence="2">The sequence shown here is derived from an EMBL/GenBank/DDBJ whole genome shotgun (WGS) entry which is preliminary data.</text>
</comment>
<dbReference type="InterPro" id="IPR018706">
    <property type="entry name" value="DUF2214_membrane"/>
</dbReference>
<feature type="transmembrane region" description="Helical" evidence="1">
    <location>
        <begin position="6"/>
        <end position="26"/>
    </location>
</feature>
<organism evidence="2 3">
    <name type="scientific">Panacibacter microcysteis</name>
    <dbReference type="NCBI Taxonomy" id="2793269"/>
    <lineage>
        <taxon>Bacteria</taxon>
        <taxon>Pseudomonadati</taxon>
        <taxon>Bacteroidota</taxon>
        <taxon>Chitinophagia</taxon>
        <taxon>Chitinophagales</taxon>
        <taxon>Chitinophagaceae</taxon>
        <taxon>Panacibacter</taxon>
    </lineage>
</organism>